<comment type="caution">
    <text evidence="2">The sequence shown here is derived from an EMBL/GenBank/DDBJ whole genome shotgun (WGS) entry which is preliminary data.</text>
</comment>
<dbReference type="InterPro" id="IPR015655">
    <property type="entry name" value="PP2C"/>
</dbReference>
<dbReference type="SMART" id="SM00332">
    <property type="entry name" value="PP2Cc"/>
    <property type="match status" value="1"/>
</dbReference>
<dbReference type="InterPro" id="IPR036457">
    <property type="entry name" value="PPM-type-like_dom_sf"/>
</dbReference>
<dbReference type="AlphaFoldDB" id="A0A8S0V0A4"/>
<dbReference type="InterPro" id="IPR001932">
    <property type="entry name" value="PPM-type_phosphatase-like_dom"/>
</dbReference>
<dbReference type="Gramene" id="OE9A072367T1">
    <property type="protein sequence ID" value="OE9A072367C1"/>
    <property type="gene ID" value="OE9A072367"/>
</dbReference>
<organism evidence="2 3">
    <name type="scientific">Olea europaea subsp. europaea</name>
    <dbReference type="NCBI Taxonomy" id="158383"/>
    <lineage>
        <taxon>Eukaryota</taxon>
        <taxon>Viridiplantae</taxon>
        <taxon>Streptophyta</taxon>
        <taxon>Embryophyta</taxon>
        <taxon>Tracheophyta</taxon>
        <taxon>Spermatophyta</taxon>
        <taxon>Magnoliopsida</taxon>
        <taxon>eudicotyledons</taxon>
        <taxon>Gunneridae</taxon>
        <taxon>Pentapetalae</taxon>
        <taxon>asterids</taxon>
        <taxon>lamiids</taxon>
        <taxon>Lamiales</taxon>
        <taxon>Oleaceae</taxon>
        <taxon>Oleeae</taxon>
        <taxon>Olea</taxon>
    </lineage>
</organism>
<protein>
    <submittedName>
        <fullName evidence="2">Probable phosphatase 2C 6</fullName>
    </submittedName>
</protein>
<dbReference type="PROSITE" id="PS51746">
    <property type="entry name" value="PPM_2"/>
    <property type="match status" value="1"/>
</dbReference>
<evidence type="ECO:0000259" key="1">
    <source>
        <dbReference type="PROSITE" id="PS51746"/>
    </source>
</evidence>
<dbReference type="OrthoDB" id="10264738at2759"/>
<dbReference type="PANTHER" id="PTHR47992">
    <property type="entry name" value="PROTEIN PHOSPHATASE"/>
    <property type="match status" value="1"/>
</dbReference>
<gene>
    <name evidence="2" type="ORF">OLEA9_A072367</name>
</gene>
<sequence>MGICFSKNDNKREAENVYDKKIYLKSKKSSSGDFAAFISKLSGGGAAVAAAEERALHQIQGRLFSNGANGIACLYTQQGKKGTNQDAMIIWENFCTRSNTNAIFCGVFDGHGPFGHMVARKVRDTLPLLLREEWEAKSGSKQISAGEKGNHTGMIRFDEFMDDGGFDSIEVDDNEKLPEMHMPLKRSILKAFKLMDKELKLHSTIDCFCSGTTAVTLIMQVWDVLSNKEAVDIVASAPGPTAARALVDCATRAWRLKYPTSKNDDCAVVCLFLQQVSGANVSKAQNNITTDLEVEAKVPKEGGIEGSNIDVASRTDLPIRLDNIKESSTNVAKAENNITTNSEEEMKVPKEGDTEGSNIDIVASHADLVVHSSIVKESSNIESVIEPVEEKLPGRIHEQSKRSLAECLSIAEDDEWSALEGVTRVNSLLSLPRFLSFEKGSVSWRKWL</sequence>
<dbReference type="EMBL" id="CACTIH010009101">
    <property type="protein sequence ID" value="CAA3024066.1"/>
    <property type="molecule type" value="Genomic_DNA"/>
</dbReference>
<reference evidence="2 3" key="1">
    <citation type="submission" date="2019-12" db="EMBL/GenBank/DDBJ databases">
        <authorList>
            <person name="Alioto T."/>
            <person name="Alioto T."/>
            <person name="Gomez Garrido J."/>
        </authorList>
    </citation>
    <scope>NUCLEOTIDE SEQUENCE [LARGE SCALE GENOMIC DNA]</scope>
</reference>
<dbReference type="SUPFAM" id="SSF81606">
    <property type="entry name" value="PP2C-like"/>
    <property type="match status" value="1"/>
</dbReference>
<name>A0A8S0V0A4_OLEEU</name>
<keyword evidence="3" id="KW-1185">Reference proteome</keyword>
<proteinExistence type="predicted"/>
<accession>A0A8S0V0A4</accession>
<evidence type="ECO:0000313" key="2">
    <source>
        <dbReference type="EMBL" id="CAA3024066.1"/>
    </source>
</evidence>
<feature type="domain" description="PPM-type phosphatase" evidence="1">
    <location>
        <begin position="71"/>
        <end position="273"/>
    </location>
</feature>
<dbReference type="Gene3D" id="3.60.40.10">
    <property type="entry name" value="PPM-type phosphatase domain"/>
    <property type="match status" value="2"/>
</dbReference>
<dbReference type="Proteomes" id="UP000594638">
    <property type="component" value="Unassembled WGS sequence"/>
</dbReference>
<dbReference type="GO" id="GO:0004722">
    <property type="term" value="F:protein serine/threonine phosphatase activity"/>
    <property type="evidence" value="ECO:0007669"/>
    <property type="project" value="InterPro"/>
</dbReference>
<evidence type="ECO:0000313" key="3">
    <source>
        <dbReference type="Proteomes" id="UP000594638"/>
    </source>
</evidence>